<sequence length="55" mass="6059">MVTEIADLEFTKACLDIKKKATLSGEPLTDVTACAPSTYETPKIYNFGDTKHHTI</sequence>
<reference evidence="1 2" key="1">
    <citation type="submission" date="2024-09" db="EMBL/GenBank/DDBJ databases">
        <authorList>
            <person name="Sun Q."/>
            <person name="Mori K."/>
        </authorList>
    </citation>
    <scope>NUCLEOTIDE SEQUENCE [LARGE SCALE GENOMIC DNA]</scope>
    <source>
        <strain evidence="1 2">TBRC 4575</strain>
    </source>
</reference>
<evidence type="ECO:0000313" key="2">
    <source>
        <dbReference type="Proteomes" id="UP001589855"/>
    </source>
</evidence>
<keyword evidence="2" id="KW-1185">Reference proteome</keyword>
<proteinExistence type="predicted"/>
<protein>
    <submittedName>
        <fullName evidence="1">Uncharacterized protein</fullName>
    </submittedName>
</protein>
<dbReference type="EMBL" id="JBHLUK010000024">
    <property type="protein sequence ID" value="MFC0423297.1"/>
    <property type="molecule type" value="Genomic_DNA"/>
</dbReference>
<evidence type="ECO:0000313" key="1">
    <source>
        <dbReference type="EMBL" id="MFC0423297.1"/>
    </source>
</evidence>
<dbReference type="RefSeq" id="WP_225425616.1">
    <property type="nucleotide sequence ID" value="NZ_BAABRM010000007.1"/>
</dbReference>
<gene>
    <name evidence="1" type="ORF">ACFFGS_04060</name>
</gene>
<name>A0ABV6K2I3_9LACO</name>
<dbReference type="Proteomes" id="UP001589855">
    <property type="component" value="Unassembled WGS sequence"/>
</dbReference>
<comment type="caution">
    <text evidence="1">The sequence shown here is derived from an EMBL/GenBank/DDBJ whole genome shotgun (WGS) entry which is preliminary data.</text>
</comment>
<organism evidence="1 2">
    <name type="scientific">Lactiplantibacillus plajomi</name>
    <dbReference type="NCBI Taxonomy" id="1457217"/>
    <lineage>
        <taxon>Bacteria</taxon>
        <taxon>Bacillati</taxon>
        <taxon>Bacillota</taxon>
        <taxon>Bacilli</taxon>
        <taxon>Lactobacillales</taxon>
        <taxon>Lactobacillaceae</taxon>
        <taxon>Lactiplantibacillus</taxon>
    </lineage>
</organism>
<accession>A0ABV6K2I3</accession>